<dbReference type="GO" id="GO:0016052">
    <property type="term" value="P:carbohydrate catabolic process"/>
    <property type="evidence" value="ECO:0007669"/>
    <property type="project" value="InterPro"/>
</dbReference>
<comment type="caution">
    <text evidence="4">The sequence shown here is derived from an EMBL/GenBank/DDBJ whole genome shotgun (WGS) entry which is preliminary data.</text>
</comment>
<dbReference type="InterPro" id="IPR002252">
    <property type="entry name" value="Glyco_hydro_36"/>
</dbReference>
<feature type="domain" description="Glycosyl hydrolase family 36 N-terminal" evidence="3">
    <location>
        <begin position="52"/>
        <end position="175"/>
    </location>
</feature>
<dbReference type="EC" id="3.2.1.22" evidence="2"/>
<sequence length="678" mass="75578">MTFRLQTSAATSPLLELLVERDPISSAIPFEVSISGKVVDVKSALRLSSSPTEATATAETEGVQLDWRADQLSSYPVWEFRLSATNISSGQILLSRLDSAALGLQGGVWRVESFASAWGDEFRPKAVTTQHDSFFGVRSGRSSHGESPIIYFIRESDGYTVIVSPAWSGNWHVDVFSGGAVKAGISTWNLNLSLEPNETVHAPSVIVAAAESKEVAQRNLQSAIRENWLPRTKSTDSIPVEWNHWWPYEDVEVNADVIIENSQIAKNMAIDAIVVDAGWFGESKLDTHWTDLRGDWSSINLARFPDGLAKLGESILEMGMSPGIWIELEAVGAKSELRRTMPEAMARDDSGLRPDPSYRVGTVSLDPTDPGFLGYACLGSPAGWMHSYNSVKDVVSEMKARWLKMDFNIDPGFGCTRTDHGHGAGDGLLRHYEGLYKLLDQIRLDFPDLLIEACSSGGLRVDLGLAKHVHCFFMSDPDYTEHHLQVLWGASHMLPPLAILHWPWSWWRNDYGPSQLDWMNVDIETFDLMMRAAMFHRIGVSYPLPKLPAKLRDRLSYHLQIFKDHIASVLPTANLISLTDSPFRGNRGERNSAWQLSANLNSANEVHLVMSLKLENSAHSAKFRPTQLDDNQRYVVVDLETHNSSTMLGKEFTAELLAEIAGNKNSWIVEIRPEKVRL</sequence>
<dbReference type="InterPro" id="IPR038417">
    <property type="entry name" value="Alpga-gal_N_sf"/>
</dbReference>
<dbReference type="InterPro" id="IPR013785">
    <property type="entry name" value="Aldolase_TIM"/>
</dbReference>
<gene>
    <name evidence="4" type="ORF">GM51_6145</name>
</gene>
<dbReference type="Pfam" id="PF16875">
    <property type="entry name" value="Glyco_hydro_36N"/>
    <property type="match status" value="1"/>
</dbReference>
<evidence type="ECO:0000256" key="1">
    <source>
        <dbReference type="ARBA" id="ARBA00001255"/>
    </source>
</evidence>
<dbReference type="InterPro" id="IPR031704">
    <property type="entry name" value="Glyco_hydro_36_N"/>
</dbReference>
<evidence type="ECO:0000256" key="2">
    <source>
        <dbReference type="ARBA" id="ARBA00012755"/>
    </source>
</evidence>
<proteinExistence type="predicted"/>
<dbReference type="AlphaFoldDB" id="A0A094QC89"/>
<accession>A0A094QC89</accession>
<evidence type="ECO:0000313" key="4">
    <source>
        <dbReference type="EMBL" id="KGA19789.1"/>
    </source>
</evidence>
<dbReference type="PRINTS" id="PR00743">
    <property type="entry name" value="GLHYDRLASE36"/>
</dbReference>
<dbReference type="SUPFAM" id="SSF51445">
    <property type="entry name" value="(Trans)glycosidases"/>
    <property type="match status" value="1"/>
</dbReference>
<dbReference type="CDD" id="cd14791">
    <property type="entry name" value="GH36"/>
    <property type="match status" value="1"/>
</dbReference>
<reference evidence="4" key="1">
    <citation type="submission" date="2014-06" db="EMBL/GenBank/DDBJ databases">
        <title>Key roles for freshwater Actinobacteria revealed by deep metagenomic sequencing.</title>
        <authorList>
            <person name="Ghai R."/>
            <person name="Mizuno C.M."/>
            <person name="Picazo A."/>
            <person name="Camacho A."/>
            <person name="Rodriguez-Valera F."/>
        </authorList>
    </citation>
    <scope>NUCLEOTIDE SEQUENCE</scope>
</reference>
<comment type="catalytic activity">
    <reaction evidence="1">
        <text>Hydrolysis of terminal, non-reducing alpha-D-galactose residues in alpha-D-galactosides, including galactose oligosaccharides, galactomannans and galactolipids.</text>
        <dbReference type="EC" id="3.2.1.22"/>
    </reaction>
</comment>
<dbReference type="EMBL" id="JNSL01000027">
    <property type="protein sequence ID" value="KGA19789.1"/>
    <property type="molecule type" value="Genomic_DNA"/>
</dbReference>
<organism evidence="4">
    <name type="scientific">freshwater metagenome</name>
    <dbReference type="NCBI Taxonomy" id="449393"/>
    <lineage>
        <taxon>unclassified sequences</taxon>
        <taxon>metagenomes</taxon>
        <taxon>ecological metagenomes</taxon>
    </lineage>
</organism>
<evidence type="ECO:0000259" key="3">
    <source>
        <dbReference type="Pfam" id="PF16875"/>
    </source>
</evidence>
<dbReference type="GO" id="GO:0004557">
    <property type="term" value="F:alpha-galactosidase activity"/>
    <property type="evidence" value="ECO:0007669"/>
    <property type="project" value="UniProtKB-EC"/>
</dbReference>
<dbReference type="InterPro" id="IPR017853">
    <property type="entry name" value="GH"/>
</dbReference>
<protein>
    <recommendedName>
        <fullName evidence="2">alpha-galactosidase</fullName>
        <ecNumber evidence="2">3.2.1.22</ecNumber>
    </recommendedName>
</protein>
<dbReference type="Gene3D" id="2.70.98.60">
    <property type="entry name" value="alpha-galactosidase from lactobacil brevis"/>
    <property type="match status" value="1"/>
</dbReference>
<name>A0A094QC89_9ZZZZ</name>
<dbReference type="PIRSF" id="PIRSF005536">
    <property type="entry name" value="Agal"/>
    <property type="match status" value="1"/>
</dbReference>
<dbReference type="Pfam" id="PF02065">
    <property type="entry name" value="Melibiase"/>
    <property type="match status" value="1"/>
</dbReference>
<dbReference type="Gene3D" id="3.20.20.70">
    <property type="entry name" value="Aldolase class I"/>
    <property type="match status" value="1"/>
</dbReference>